<dbReference type="Pfam" id="PF00254">
    <property type="entry name" value="FKBP_C"/>
    <property type="match status" value="1"/>
</dbReference>
<dbReference type="Gene3D" id="3.10.50.40">
    <property type="match status" value="1"/>
</dbReference>
<feature type="compositionally biased region" description="Pro residues" evidence="2">
    <location>
        <begin position="17"/>
        <end position="30"/>
    </location>
</feature>
<dbReference type="EMBL" id="JANAVB010035420">
    <property type="protein sequence ID" value="KAJ6805250.1"/>
    <property type="molecule type" value="Genomic_DNA"/>
</dbReference>
<feature type="domain" description="PPIase FKBP-type" evidence="3">
    <location>
        <begin position="98"/>
        <end position="218"/>
    </location>
</feature>
<organism evidence="4 5">
    <name type="scientific">Iris pallida</name>
    <name type="common">Sweet iris</name>
    <dbReference type="NCBI Taxonomy" id="29817"/>
    <lineage>
        <taxon>Eukaryota</taxon>
        <taxon>Viridiplantae</taxon>
        <taxon>Streptophyta</taxon>
        <taxon>Embryophyta</taxon>
        <taxon>Tracheophyta</taxon>
        <taxon>Spermatophyta</taxon>
        <taxon>Magnoliopsida</taxon>
        <taxon>Liliopsida</taxon>
        <taxon>Asparagales</taxon>
        <taxon>Iridaceae</taxon>
        <taxon>Iridoideae</taxon>
        <taxon>Irideae</taxon>
        <taxon>Iris</taxon>
    </lineage>
</organism>
<dbReference type="SUPFAM" id="SSF54534">
    <property type="entry name" value="FKBP-like"/>
    <property type="match status" value="1"/>
</dbReference>
<dbReference type="InterPro" id="IPR044197">
    <property type="entry name" value="FKBP17-1-like"/>
</dbReference>
<dbReference type="Proteomes" id="UP001140949">
    <property type="component" value="Unassembled WGS sequence"/>
</dbReference>
<dbReference type="GO" id="GO:0003755">
    <property type="term" value="F:peptidyl-prolyl cis-trans isomerase activity"/>
    <property type="evidence" value="ECO:0007669"/>
    <property type="project" value="UniProtKB-KW"/>
</dbReference>
<sequence>MKTTMLISSSPSLHLLLPPPPPAPKIPLSPPKTLRRTALLSSTSLLPLFFFPPPSTSSPPPPPPPPPRPVADFSEIEGSGGVKALDLRSGDGEIPVDGDQVAIHYYGRLAAKQGWRFDSTYDHKDEMGGPLPFVFVLGSGKVIPGIETAVKSMRVGGIRRIIVPPSQGYQSTSQEPIPPNFFDRQRLFTTIFNPTRLANGEGSTLGTLIFDIEVVSVRHP</sequence>
<dbReference type="InterPro" id="IPR046357">
    <property type="entry name" value="PPIase_dom_sf"/>
</dbReference>
<dbReference type="EC" id="5.2.1.8" evidence="1"/>
<evidence type="ECO:0000313" key="5">
    <source>
        <dbReference type="Proteomes" id="UP001140949"/>
    </source>
</evidence>
<comment type="caution">
    <text evidence="4">The sequence shown here is derived from an EMBL/GenBank/DDBJ whole genome shotgun (WGS) entry which is preliminary data.</text>
</comment>
<protein>
    <recommendedName>
        <fullName evidence="1">peptidylprolyl isomerase</fullName>
        <ecNumber evidence="1">5.2.1.8</ecNumber>
    </recommendedName>
</protein>
<dbReference type="AlphaFoldDB" id="A0AAX6EMF3"/>
<feature type="compositionally biased region" description="Pro residues" evidence="2">
    <location>
        <begin position="51"/>
        <end position="69"/>
    </location>
</feature>
<proteinExistence type="predicted"/>
<evidence type="ECO:0000256" key="1">
    <source>
        <dbReference type="PROSITE-ProRule" id="PRU00277"/>
    </source>
</evidence>
<comment type="catalytic activity">
    <reaction evidence="1">
        <text>[protein]-peptidylproline (omega=180) = [protein]-peptidylproline (omega=0)</text>
        <dbReference type="Rhea" id="RHEA:16237"/>
        <dbReference type="Rhea" id="RHEA-COMP:10747"/>
        <dbReference type="Rhea" id="RHEA-COMP:10748"/>
        <dbReference type="ChEBI" id="CHEBI:83833"/>
        <dbReference type="ChEBI" id="CHEBI:83834"/>
        <dbReference type="EC" id="5.2.1.8"/>
    </reaction>
</comment>
<gene>
    <name evidence="4" type="ORF">M6B38_178940</name>
</gene>
<reference evidence="4" key="1">
    <citation type="journal article" date="2023" name="GigaByte">
        <title>Genome assembly of the bearded iris, Iris pallida Lam.</title>
        <authorList>
            <person name="Bruccoleri R.E."/>
            <person name="Oakeley E.J."/>
            <person name="Faust A.M.E."/>
            <person name="Altorfer M."/>
            <person name="Dessus-Babus S."/>
            <person name="Burckhardt D."/>
            <person name="Oertli M."/>
            <person name="Naumann U."/>
            <person name="Petersen F."/>
            <person name="Wong J."/>
        </authorList>
    </citation>
    <scope>NUCLEOTIDE SEQUENCE</scope>
    <source>
        <strain evidence="4">GSM-AAB239-AS_SAM_17_03QT</strain>
    </source>
</reference>
<dbReference type="PANTHER" id="PTHR47860">
    <property type="entry name" value="PEPTIDYL-PROLYL CIS-TRANS ISOMERASE FKBP17-1, CHLOROPLASTIC"/>
    <property type="match status" value="1"/>
</dbReference>
<feature type="region of interest" description="Disordered" evidence="2">
    <location>
        <begin position="51"/>
        <end position="75"/>
    </location>
</feature>
<dbReference type="PANTHER" id="PTHR47860:SF1">
    <property type="entry name" value="PEPTIDYL-PROLYL CIS-TRANS ISOMERASE FKBP17-1, CHLOROPLASTIC"/>
    <property type="match status" value="1"/>
</dbReference>
<evidence type="ECO:0000313" key="4">
    <source>
        <dbReference type="EMBL" id="KAJ6805250.1"/>
    </source>
</evidence>
<evidence type="ECO:0000259" key="3">
    <source>
        <dbReference type="PROSITE" id="PS50059"/>
    </source>
</evidence>
<keyword evidence="1" id="KW-0697">Rotamase</keyword>
<keyword evidence="1 4" id="KW-0413">Isomerase</keyword>
<feature type="region of interest" description="Disordered" evidence="2">
    <location>
        <begin position="1"/>
        <end position="31"/>
    </location>
</feature>
<evidence type="ECO:0000256" key="2">
    <source>
        <dbReference type="SAM" id="MobiDB-lite"/>
    </source>
</evidence>
<dbReference type="PROSITE" id="PS50059">
    <property type="entry name" value="FKBP_PPIASE"/>
    <property type="match status" value="1"/>
</dbReference>
<name>A0AAX6EMF3_IRIPA</name>
<dbReference type="InterPro" id="IPR001179">
    <property type="entry name" value="PPIase_FKBP_dom"/>
</dbReference>
<keyword evidence="5" id="KW-1185">Reference proteome</keyword>
<accession>A0AAX6EMF3</accession>
<reference evidence="4" key="2">
    <citation type="submission" date="2023-04" db="EMBL/GenBank/DDBJ databases">
        <authorList>
            <person name="Bruccoleri R.E."/>
            <person name="Oakeley E.J."/>
            <person name="Faust A.-M."/>
            <person name="Dessus-Babus S."/>
            <person name="Altorfer M."/>
            <person name="Burckhardt D."/>
            <person name="Oertli M."/>
            <person name="Naumann U."/>
            <person name="Petersen F."/>
            <person name="Wong J."/>
        </authorList>
    </citation>
    <scope>NUCLEOTIDE SEQUENCE</scope>
    <source>
        <strain evidence="4">GSM-AAB239-AS_SAM_17_03QT</strain>
        <tissue evidence="4">Leaf</tissue>
    </source>
</reference>